<evidence type="ECO:0008006" key="4">
    <source>
        <dbReference type="Google" id="ProtNLM"/>
    </source>
</evidence>
<dbReference type="AlphaFoldDB" id="A0A4P1RV90"/>
<dbReference type="STRING" id="3871.A0A4P1RV90"/>
<accession>A0A4P1RV90</accession>
<dbReference type="Gramene" id="OIW18868">
    <property type="protein sequence ID" value="OIW18868"/>
    <property type="gene ID" value="TanjilG_25311"/>
</dbReference>
<feature type="region of interest" description="Disordered" evidence="1">
    <location>
        <begin position="335"/>
        <end position="385"/>
    </location>
</feature>
<evidence type="ECO:0000256" key="1">
    <source>
        <dbReference type="SAM" id="MobiDB-lite"/>
    </source>
</evidence>
<organism evidence="2 3">
    <name type="scientific">Lupinus angustifolius</name>
    <name type="common">Narrow-leaved blue lupine</name>
    <dbReference type="NCBI Taxonomy" id="3871"/>
    <lineage>
        <taxon>Eukaryota</taxon>
        <taxon>Viridiplantae</taxon>
        <taxon>Streptophyta</taxon>
        <taxon>Embryophyta</taxon>
        <taxon>Tracheophyta</taxon>
        <taxon>Spermatophyta</taxon>
        <taxon>Magnoliopsida</taxon>
        <taxon>eudicotyledons</taxon>
        <taxon>Gunneridae</taxon>
        <taxon>Pentapetalae</taxon>
        <taxon>rosids</taxon>
        <taxon>fabids</taxon>
        <taxon>Fabales</taxon>
        <taxon>Fabaceae</taxon>
        <taxon>Papilionoideae</taxon>
        <taxon>50 kb inversion clade</taxon>
        <taxon>genistoids sensu lato</taxon>
        <taxon>core genistoids</taxon>
        <taxon>Genisteae</taxon>
        <taxon>Lupinus</taxon>
    </lineage>
</organism>
<dbReference type="InterPro" id="IPR039933">
    <property type="entry name" value="XRI1"/>
</dbReference>
<dbReference type="Proteomes" id="UP000188354">
    <property type="component" value="Chromosome LG01"/>
</dbReference>
<dbReference type="EMBL" id="CM007361">
    <property type="protein sequence ID" value="OIW18868.1"/>
    <property type="molecule type" value="Genomic_DNA"/>
</dbReference>
<evidence type="ECO:0000313" key="2">
    <source>
        <dbReference type="EMBL" id="OIW18868.1"/>
    </source>
</evidence>
<dbReference type="PANTHER" id="PTHR33385:SF4">
    <property type="entry name" value="PROTEIN XRI1"/>
    <property type="match status" value="1"/>
</dbReference>
<proteinExistence type="predicted"/>
<name>A0A4P1RV90_LUPAN</name>
<sequence>MSWNKKEREIKLVCPSLSSKVVNFIAWDEQKIDLGSIAEAFGLDPSTLKLNGYFISRGVDFISSSVTWNSLLTFFSSKALSTAKDDCDDALVVTGKLCKVGNKRGHESRDFQNGIGKVMEGEIACSSRGTQLEAINLLKNKKPRVSNSEIPEELWNVVPQTEEDLSYMFEDVTTPVKACGDLAYTIGNSDNMQKELEEYRETSQVKRRRMLQFNSQDSDHSLSSEEATSAYLKLNDKEDTMKDIFPDVSQWMSGAEVCFEKIVPPVELNDTTPSSEQNVVQQPVTRTRGNIIFKGRKYFIRTPTKLASYVAYPFAFIKPSGAHGDITLKEINRRIQTPPPSKSKQSSEDPSAYPKSAFTGKPVVGKTKIRTEGGKGSITIMRTKG</sequence>
<dbReference type="GO" id="GO:0007140">
    <property type="term" value="P:male meiotic nuclear division"/>
    <property type="evidence" value="ECO:0007669"/>
    <property type="project" value="InterPro"/>
</dbReference>
<keyword evidence="3" id="KW-1185">Reference proteome</keyword>
<reference evidence="2 3" key="1">
    <citation type="journal article" date="2017" name="Plant Biotechnol. J.">
        <title>A comprehensive draft genome sequence for lupin (Lupinus angustifolius), an emerging health food: insights into plant-microbe interactions and legume evolution.</title>
        <authorList>
            <person name="Hane J.K."/>
            <person name="Ming Y."/>
            <person name="Kamphuis L.G."/>
            <person name="Nelson M.N."/>
            <person name="Garg G."/>
            <person name="Atkins C.A."/>
            <person name="Bayer P.E."/>
            <person name="Bravo A."/>
            <person name="Bringans S."/>
            <person name="Cannon S."/>
            <person name="Edwards D."/>
            <person name="Foley R."/>
            <person name="Gao L.L."/>
            <person name="Harrison M.J."/>
            <person name="Huang W."/>
            <person name="Hurgobin B."/>
            <person name="Li S."/>
            <person name="Liu C.W."/>
            <person name="McGrath A."/>
            <person name="Morahan G."/>
            <person name="Murray J."/>
            <person name="Weller J."/>
            <person name="Jian J."/>
            <person name="Singh K.B."/>
        </authorList>
    </citation>
    <scope>NUCLEOTIDE SEQUENCE [LARGE SCALE GENOMIC DNA]</scope>
    <source>
        <strain evidence="3">cv. Tanjil</strain>
        <tissue evidence="2">Whole plant</tissue>
    </source>
</reference>
<evidence type="ECO:0000313" key="3">
    <source>
        <dbReference type="Proteomes" id="UP000188354"/>
    </source>
</evidence>
<dbReference type="GO" id="GO:0007143">
    <property type="term" value="P:female meiotic nuclear division"/>
    <property type="evidence" value="ECO:0007669"/>
    <property type="project" value="InterPro"/>
</dbReference>
<feature type="compositionally biased region" description="Low complexity" evidence="1">
    <location>
        <begin position="342"/>
        <end position="351"/>
    </location>
</feature>
<gene>
    <name evidence="2" type="ORF">TanjilG_25311</name>
</gene>
<dbReference type="PANTHER" id="PTHR33385">
    <property type="entry name" value="PROTEIN XRI1"/>
    <property type="match status" value="1"/>
</dbReference>
<protein>
    <recommendedName>
        <fullName evidence="4">Protein XRI1</fullName>
    </recommendedName>
</protein>